<dbReference type="InterPro" id="IPR003726">
    <property type="entry name" value="HCY_dom"/>
</dbReference>
<dbReference type="PROSITE" id="PS50974">
    <property type="entry name" value="ADOMET_ACTIVATION"/>
    <property type="match status" value="1"/>
</dbReference>
<dbReference type="GO" id="GO:0032259">
    <property type="term" value="P:methylation"/>
    <property type="evidence" value="ECO:0007669"/>
    <property type="project" value="UniProtKB-KW"/>
</dbReference>
<evidence type="ECO:0000259" key="27">
    <source>
        <dbReference type="PROSITE" id="PS51337"/>
    </source>
</evidence>
<evidence type="ECO:0000256" key="21">
    <source>
        <dbReference type="PIRSR" id="PIRSR000381-2"/>
    </source>
</evidence>
<comment type="function">
    <text evidence="17 19">Catalyzes the transfer of a methyl group from methylcob(III)alamin (MeCbl) to homocysteine, yielding enzyme-bound cob(I)alamin and methionine in the cytosol. MeCbl is an active form of cobalamin (vitamin B12) used as a cofactor for methionine biosynthesis. Cob(I)alamin form is regenerated to MeCbl by a transfer of a methyl group from 5-methyltetrahydrofolate. The processing of cobalamin in the cytosol occurs in a multiprotein complex composed of at least MMACHC, MMADHC, MTRR (methionine synthase reductase) and MTR which may contribute to shuttle safely and efficiently cobalamin towards MTR in order to produce methionine.</text>
</comment>
<keyword evidence="15 19" id="KW-0170">Cobalt</keyword>
<dbReference type="GO" id="GO:0031419">
    <property type="term" value="F:cobalamin binding"/>
    <property type="evidence" value="ECO:0007669"/>
    <property type="project" value="UniProtKB-UniRule"/>
</dbReference>
<dbReference type="Ensembl" id="ENSONIT00000043525.1">
    <property type="protein sequence ID" value="ENSONIP00000052888.1"/>
    <property type="gene ID" value="ENSONIG00000007216.2"/>
</dbReference>
<feature type="binding site" evidence="21">
    <location>
        <position position="1160"/>
    </location>
    <ligand>
        <name>S-adenosyl-L-methionine</name>
        <dbReference type="ChEBI" id="CHEBI:59789"/>
    </ligand>
</feature>
<evidence type="ECO:0000256" key="9">
    <source>
        <dbReference type="ARBA" id="ARBA00022679"/>
    </source>
</evidence>
<organism evidence="28 29">
    <name type="scientific">Oreochromis niloticus</name>
    <name type="common">Nile tilapia</name>
    <name type="synonym">Tilapia nilotica</name>
    <dbReference type="NCBI Taxonomy" id="8128"/>
    <lineage>
        <taxon>Eukaryota</taxon>
        <taxon>Metazoa</taxon>
        <taxon>Chordata</taxon>
        <taxon>Craniata</taxon>
        <taxon>Vertebrata</taxon>
        <taxon>Euteleostomi</taxon>
        <taxon>Actinopterygii</taxon>
        <taxon>Neopterygii</taxon>
        <taxon>Teleostei</taxon>
        <taxon>Neoteleostei</taxon>
        <taxon>Acanthomorphata</taxon>
        <taxon>Ovalentaria</taxon>
        <taxon>Cichlomorphae</taxon>
        <taxon>Cichliformes</taxon>
        <taxon>Cichlidae</taxon>
        <taxon>African cichlids</taxon>
        <taxon>Pseudocrenilabrinae</taxon>
        <taxon>Oreochromini</taxon>
        <taxon>Oreochromis</taxon>
    </lineage>
</organism>
<dbReference type="CDD" id="cd02069">
    <property type="entry name" value="methionine_synthase_B12_BD"/>
    <property type="match status" value="1"/>
</dbReference>
<feature type="binding site" evidence="21">
    <location>
        <begin position="1215"/>
        <end position="1216"/>
    </location>
    <ligand>
        <name>S-adenosyl-L-methionine</name>
        <dbReference type="ChEBI" id="CHEBI:59789"/>
    </ligand>
</feature>
<dbReference type="Pfam" id="PF02310">
    <property type="entry name" value="B12-binding"/>
    <property type="match status" value="1"/>
</dbReference>
<gene>
    <name evidence="28" type="primary">MTR</name>
    <name evidence="28" type="synonym">mtr</name>
</gene>
<dbReference type="PROSITE" id="PS51332">
    <property type="entry name" value="B12_BINDING"/>
    <property type="match status" value="1"/>
</dbReference>
<evidence type="ECO:0000256" key="1">
    <source>
        <dbReference type="ARBA" id="ARBA00001947"/>
    </source>
</evidence>
<keyword evidence="9 19" id="KW-0808">Transferase</keyword>
<dbReference type="Pfam" id="PF00809">
    <property type="entry name" value="Pterin_bind"/>
    <property type="match status" value="1"/>
</dbReference>
<dbReference type="Pfam" id="PF02965">
    <property type="entry name" value="Met_synt_B12"/>
    <property type="match status" value="1"/>
</dbReference>
<evidence type="ECO:0000256" key="8">
    <source>
        <dbReference type="ARBA" id="ARBA00022628"/>
    </source>
</evidence>
<keyword evidence="14 19" id="KW-0486">Methionine biosynthesis</keyword>
<accession>A0A669CWZ2</accession>
<keyword evidence="6 19" id="KW-0489">Methyltransferase</keyword>
<dbReference type="Gene3D" id="3.20.20.330">
    <property type="entry name" value="Homocysteine-binding-like domain"/>
    <property type="match status" value="1"/>
</dbReference>
<dbReference type="CDD" id="cd00740">
    <property type="entry name" value="MeTr"/>
    <property type="match status" value="1"/>
</dbReference>
<comment type="cofactor">
    <cofactor evidence="1 19 22">
        <name>Zn(2+)</name>
        <dbReference type="ChEBI" id="CHEBI:29105"/>
    </cofactor>
</comment>
<dbReference type="GO" id="GO:0005829">
    <property type="term" value="C:cytosol"/>
    <property type="evidence" value="ECO:0007669"/>
    <property type="project" value="TreeGrafter"/>
</dbReference>
<dbReference type="InterPro" id="IPR003759">
    <property type="entry name" value="Cbl-bd_cap"/>
</dbReference>
<evidence type="ECO:0000256" key="12">
    <source>
        <dbReference type="ARBA" id="ARBA00022737"/>
    </source>
</evidence>
<evidence type="ECO:0000256" key="7">
    <source>
        <dbReference type="ARBA" id="ARBA00022605"/>
    </source>
</evidence>
<dbReference type="SMART" id="SM01018">
    <property type="entry name" value="B12-binding_2"/>
    <property type="match status" value="1"/>
</dbReference>
<evidence type="ECO:0000256" key="5">
    <source>
        <dbReference type="ARBA" id="ARBA00012032"/>
    </source>
</evidence>
<keyword evidence="11 19" id="KW-0479">Metal-binding</keyword>
<dbReference type="GeneTree" id="ENSGT00420000029824"/>
<name>A0A669CWZ2_ORENI</name>
<dbReference type="PROSITE" id="PS50972">
    <property type="entry name" value="PTERIN_BINDING"/>
    <property type="match status" value="1"/>
</dbReference>
<feature type="domain" description="Pterin-binding" evidence="24">
    <location>
        <begin position="372"/>
        <end position="632"/>
    </location>
</feature>
<feature type="domain" description="B12-binding N-terminal" evidence="27">
    <location>
        <begin position="663"/>
        <end position="760"/>
    </location>
</feature>
<evidence type="ECO:0000256" key="18">
    <source>
        <dbReference type="ARBA" id="ARBA00064177"/>
    </source>
</evidence>
<evidence type="ECO:0000256" key="4">
    <source>
        <dbReference type="ARBA" id="ARBA00010398"/>
    </source>
</evidence>
<evidence type="ECO:0000256" key="15">
    <source>
        <dbReference type="ARBA" id="ARBA00023285"/>
    </source>
</evidence>
<dbReference type="PANTHER" id="PTHR45833">
    <property type="entry name" value="METHIONINE SYNTHASE"/>
    <property type="match status" value="1"/>
</dbReference>
<feature type="domain" description="B12-binding" evidence="26">
    <location>
        <begin position="773"/>
        <end position="908"/>
    </location>
</feature>
<evidence type="ECO:0000256" key="11">
    <source>
        <dbReference type="ARBA" id="ARBA00022723"/>
    </source>
</evidence>
<sequence>TCPHNVHFKICIKPNPSHVSACPLESELRAVLQQRIMVLDGGMGTMIQQQKLEEEDFRGEEFKTHTLPLKGNNDILSITQPDIIYKIHKEYLLAGADIIETNTFSSTSIAQADYGLEHMAYRLNKASAQLARRAADDVTKQCGHTIQYVTATNKMCVCVCVFSAAFDELVEAYSEQVRGLLDGGVDILLVETIFDTANAKVPLILLNKLLLKRCCCNLFPLIIQISGTIVDRSGRTLSGQTGEAFVVSVSHAEPLCIGLNCALGAKEMRPFIEAIGKSTTAFIICYPNAGLPNTFGGYDETPQVTASNLKEFAMDGLVNIVGGCCGTTPSHIRAISEAVRHCVPRAPAADIYQDYLLLSGLEPFTVGPHTNFVNVGERCNVAGSRKFAKLIMAGNYEEALSIAKAQVEMGAQVLDINMDEGMLDGPKAMARFCSFIASEPDIARVPLCIDSSNFSVIEAGLKCCQGKCIVNSISLKEGEQEFLLRAATVKRYGAAVVVMAFDEEGQATDTERKVEICTRAYQLLVNKVGFNPNNIIFDPNILTIGTGMEEHNQYAISFITATKIIKETLPRARVSGGLSNLSFSFRGMEVIREAMHGVFLYHAIKNGMDMGIVNAGNLPVYDDIDKELLILCENLIWNRDGDATEKLLAYAQSNAKGGKQIIRTDEWREGSVEERLEYALIKGIEKYVVEDVEECRAQVHRYTRPLHIIEGPLMNGMKAVGDLFGAGKMFLPQVIKSARVMKKAVSYLIPFMEKERQEIMAASGSSDETDPYQGTIVLATVKGDVHDIGKNIVGVVLGCNNFRVIDLGVMVPCDQILRAAVTQKADVIGLSGLITPSLDEMIYVAKEMERLGMTTPLLIGGATTSKVHTAVKIAPRYSCPVIHVLDASRSVVVCSQLLDETAKEEYFEELKEEYEEIRQEHYDSLKVKHAYRLLCVSVCPQFLGTRVFDLYDLNSLLDFIDWKPFFDVWQLRGKYPNRGYPKIFNDKTVGSEARKLFDDAQQLIHQMIDDCRVKGRGLVGFWRAQSNGDDIRVYKDDVAVDGDTEPIATFHGLRQQVEKDGSSSEPYLCVSDFVAPVDSGVADYIGLFAVGVFGAEELSQQFQAQGDDYNSIMVKALADRLAEAFAEELHARVRKELWGYSTDEALHTLDLHRVRYKGIRPAAGYPSQPDHTEKTIMWSLANIQEKTGIGLTESLAMTPAASVSGLYFSNPQASYFAVGKITKEQVEDYASRKEMNVEEVERWLAPILGYDNEV</sequence>
<evidence type="ECO:0000256" key="14">
    <source>
        <dbReference type="ARBA" id="ARBA00023167"/>
    </source>
</evidence>
<feature type="binding site" evidence="21">
    <location>
        <position position="831"/>
    </location>
    <ligand>
        <name>methylcob(III)alamin</name>
        <dbReference type="ChEBI" id="CHEBI:28115"/>
    </ligand>
</feature>
<dbReference type="InterPro" id="IPR036589">
    <property type="entry name" value="HCY_dom_sf"/>
</dbReference>
<evidence type="ECO:0000256" key="10">
    <source>
        <dbReference type="ARBA" id="ARBA00022691"/>
    </source>
</evidence>
<keyword evidence="7 19" id="KW-0028">Amino-acid biosynthesis</keyword>
<feature type="binding site" evidence="20 22">
    <location>
        <position position="324"/>
    </location>
    <ligand>
        <name>Zn(2+)</name>
        <dbReference type="ChEBI" id="CHEBI:29105"/>
    </ligand>
</feature>
<dbReference type="Gene3D" id="3.10.196.10">
    <property type="entry name" value="Vitamin B12-dependent methionine synthase, activation domain"/>
    <property type="match status" value="1"/>
</dbReference>
<dbReference type="Gene3D" id="3.40.50.280">
    <property type="entry name" value="Cobalamin-binding domain"/>
    <property type="match status" value="1"/>
</dbReference>
<dbReference type="InterPro" id="IPR011822">
    <property type="entry name" value="MetH"/>
</dbReference>
<comment type="subunit">
    <text evidence="18">Monomer. Dimer. Forms a multiprotein complex with MMACHC, MMADHC and MTRR.</text>
</comment>
<dbReference type="InterPro" id="IPR000489">
    <property type="entry name" value="Pterin-binding_dom"/>
</dbReference>
<dbReference type="InterPro" id="IPR036594">
    <property type="entry name" value="Meth_synthase_dom"/>
</dbReference>
<feature type="binding site" evidence="21">
    <location>
        <begin position="783"/>
        <end position="787"/>
    </location>
    <ligand>
        <name>methylcob(III)alamin</name>
        <dbReference type="ChEBI" id="CHEBI:28115"/>
    </ligand>
</feature>
<evidence type="ECO:0000256" key="22">
    <source>
        <dbReference type="PROSITE-ProRule" id="PRU00333"/>
    </source>
</evidence>
<evidence type="ECO:0000256" key="6">
    <source>
        <dbReference type="ARBA" id="ARBA00022603"/>
    </source>
</evidence>
<dbReference type="GO" id="GO:0008270">
    <property type="term" value="F:zinc ion binding"/>
    <property type="evidence" value="ECO:0007669"/>
    <property type="project" value="UniProtKB-UniRule"/>
</dbReference>
<dbReference type="Pfam" id="PF02574">
    <property type="entry name" value="S-methyl_trans"/>
    <property type="match status" value="1"/>
</dbReference>
<protein>
    <recommendedName>
        <fullName evidence="5 19">Methionine synthase</fullName>
        <ecNumber evidence="5 19">2.1.1.13</ecNumber>
    </recommendedName>
    <alternativeName>
        <fullName evidence="19">5-methyltetrahydrofolate--homocysteine methyltransferase</fullName>
    </alternativeName>
</protein>
<dbReference type="InterPro" id="IPR036724">
    <property type="entry name" value="Cobalamin-bd_sf"/>
</dbReference>
<dbReference type="NCBIfam" id="TIGR02082">
    <property type="entry name" value="metH"/>
    <property type="match status" value="1"/>
</dbReference>
<keyword evidence="19" id="KW-0963">Cytoplasm</keyword>
<dbReference type="SUPFAM" id="SSF52242">
    <property type="entry name" value="Cobalamin (vitamin B12)-binding domain"/>
    <property type="match status" value="1"/>
</dbReference>
<dbReference type="AlphaFoldDB" id="A0A669CWZ2"/>
<evidence type="ECO:0000313" key="28">
    <source>
        <dbReference type="Ensembl" id="ENSONIP00000052888.1"/>
    </source>
</evidence>
<dbReference type="FunFam" id="3.20.20.20:FF:000002">
    <property type="entry name" value="Methionine synthase"/>
    <property type="match status" value="1"/>
</dbReference>
<dbReference type="GO" id="GO:0008705">
    <property type="term" value="F:methionine synthase activity"/>
    <property type="evidence" value="ECO:0007669"/>
    <property type="project" value="UniProtKB-UniRule"/>
</dbReference>
<dbReference type="EC" id="2.1.1.13" evidence="5 19"/>
<dbReference type="Pfam" id="PF02607">
    <property type="entry name" value="B12-binding_2"/>
    <property type="match status" value="1"/>
</dbReference>
<keyword evidence="8 19" id="KW-0846">Cobalamin</keyword>
<dbReference type="SUPFAM" id="SSF51717">
    <property type="entry name" value="Dihydropteroate synthetase-like"/>
    <property type="match status" value="1"/>
</dbReference>
<keyword evidence="10 19" id="KW-0949">S-adenosyl-L-methionine</keyword>
<dbReference type="FunFam" id="3.20.20.330:FF:000001">
    <property type="entry name" value="Methionine synthase"/>
    <property type="match status" value="1"/>
</dbReference>
<keyword evidence="29" id="KW-1185">Reference proteome</keyword>
<feature type="binding site" evidence="21">
    <location>
        <position position="961"/>
    </location>
    <ligand>
        <name>S-adenosyl-L-methionine</name>
        <dbReference type="ChEBI" id="CHEBI:59789"/>
    </ligand>
</feature>
<evidence type="ECO:0000256" key="3">
    <source>
        <dbReference type="ARBA" id="ARBA00005178"/>
    </source>
</evidence>
<dbReference type="SUPFAM" id="SSF82282">
    <property type="entry name" value="Homocysteine S-methyltransferase"/>
    <property type="match status" value="1"/>
</dbReference>
<dbReference type="InterPro" id="IPR050554">
    <property type="entry name" value="Met_Synthase/Corrinoid"/>
</dbReference>
<feature type="binding site" evidence="20 22">
    <location>
        <position position="261"/>
    </location>
    <ligand>
        <name>Zn(2+)</name>
        <dbReference type="ChEBI" id="CHEBI:29105"/>
    </ligand>
</feature>
<comment type="domain">
    <text evidence="19">Modular enzyme with four functionally distinct domains. The isolated Hcy-binding domain catalyzes methyl transfer from free methylcobalamin to homocysteine. The Hcy-binding domain in association with the pterin-binding domain catalyzes the methylation of cob(I)alamin by methyltetrahydrofolate and the methylation of homocysteine. The B12-binding domain binds the cofactor. The AdoMet activation domain binds S-adenosyl-L-methionine. Under aerobic conditions cob(I)alamin can be converted to inactive cob(II)alamin. Reductive methylation by S-adenosyl-L-methionine and flavodoxin regenerates methylcobalamin.</text>
</comment>
<feature type="binding site" description="axial binding residue" evidence="20">
    <location>
        <position position="786"/>
    </location>
    <ligand>
        <name>methylcob(III)alamin</name>
        <dbReference type="ChEBI" id="CHEBI:28115"/>
    </ligand>
    <ligandPart>
        <name>Co</name>
        <dbReference type="ChEBI" id="CHEBI:27638"/>
    </ligandPart>
</feature>
<evidence type="ECO:0000256" key="19">
    <source>
        <dbReference type="PIRNR" id="PIRNR000381"/>
    </source>
</evidence>
<evidence type="ECO:0000256" key="20">
    <source>
        <dbReference type="PIRSR" id="PIRSR000381-1"/>
    </source>
</evidence>
<evidence type="ECO:0000259" key="26">
    <source>
        <dbReference type="PROSITE" id="PS51332"/>
    </source>
</evidence>
<keyword evidence="12" id="KW-0677">Repeat</keyword>
<keyword evidence="13 19" id="KW-0862">Zinc</keyword>
<feature type="domain" description="AdoMet activation" evidence="25">
    <location>
        <begin position="913"/>
        <end position="1253"/>
    </location>
</feature>
<feature type="binding site" evidence="20 22">
    <location>
        <position position="325"/>
    </location>
    <ligand>
        <name>Zn(2+)</name>
        <dbReference type="ChEBI" id="CHEBI:29105"/>
    </ligand>
</feature>
<comment type="cofactor">
    <cofactor evidence="2 19 20">
        <name>methylcob(III)alamin</name>
        <dbReference type="ChEBI" id="CHEBI:28115"/>
    </cofactor>
</comment>
<dbReference type="SUPFAM" id="SSF56507">
    <property type="entry name" value="Methionine synthase activation domain-like"/>
    <property type="match status" value="1"/>
</dbReference>
<dbReference type="InterPro" id="IPR037010">
    <property type="entry name" value="VitB12-dep_Met_synth_activ_sf"/>
</dbReference>
<dbReference type="Gene3D" id="1.10.1240.10">
    <property type="entry name" value="Methionine synthase domain"/>
    <property type="match status" value="1"/>
</dbReference>
<reference evidence="28" key="2">
    <citation type="submission" date="2025-09" db="UniProtKB">
        <authorList>
            <consortium name="Ensembl"/>
        </authorList>
    </citation>
    <scope>IDENTIFICATION</scope>
</reference>
<dbReference type="GO" id="GO:0046653">
    <property type="term" value="P:tetrahydrofolate metabolic process"/>
    <property type="evidence" value="ECO:0007669"/>
    <property type="project" value="TreeGrafter"/>
</dbReference>
<evidence type="ECO:0000259" key="25">
    <source>
        <dbReference type="PROSITE" id="PS50974"/>
    </source>
</evidence>
<comment type="pathway">
    <text evidence="3 19">Amino-acid biosynthesis; L-methionine biosynthesis via de novo pathway; L-methionine from L-homocysteine (MetH route): step 1/1.</text>
</comment>
<dbReference type="PIRSF" id="PIRSF000381">
    <property type="entry name" value="MetH"/>
    <property type="match status" value="1"/>
</dbReference>
<comment type="catalytic activity">
    <reaction evidence="16">
        <text>(6S)-5-methyl-5,6,7,8-tetrahydrofolate + L-homocysteine = (6S)-5,6,7,8-tetrahydrofolate + L-methionine</text>
        <dbReference type="Rhea" id="RHEA:11172"/>
        <dbReference type="ChEBI" id="CHEBI:18608"/>
        <dbReference type="ChEBI" id="CHEBI:57453"/>
        <dbReference type="ChEBI" id="CHEBI:57844"/>
        <dbReference type="ChEBI" id="CHEBI:58199"/>
        <dbReference type="EC" id="2.1.1.13"/>
    </reaction>
    <physiologicalReaction direction="left-to-right" evidence="16">
        <dbReference type="Rhea" id="RHEA:11173"/>
    </physiologicalReaction>
</comment>
<dbReference type="InterPro" id="IPR011005">
    <property type="entry name" value="Dihydropteroate_synth-like_sf"/>
</dbReference>
<feature type="domain" description="Hcy-binding" evidence="23">
    <location>
        <begin position="25"/>
        <end position="339"/>
    </location>
</feature>
<dbReference type="UniPathway" id="UPA00051">
    <property type="reaction ID" value="UER00081"/>
</dbReference>
<feature type="binding site" evidence="21">
    <location>
        <position position="835"/>
    </location>
    <ligand>
        <name>methylcob(III)alamin</name>
        <dbReference type="ChEBI" id="CHEBI:28115"/>
    </ligand>
</feature>
<feature type="binding site" evidence="21">
    <location>
        <position position="710"/>
    </location>
    <ligand>
        <name>methylcob(III)alamin</name>
        <dbReference type="ChEBI" id="CHEBI:28115"/>
    </ligand>
</feature>
<dbReference type="PANTHER" id="PTHR45833:SF1">
    <property type="entry name" value="METHIONINE SYNTHASE"/>
    <property type="match status" value="1"/>
</dbReference>
<dbReference type="Gene3D" id="1.10.288.10">
    <property type="entry name" value="Cobalamin-dependent Methionine Synthase, domain 2"/>
    <property type="match status" value="1"/>
</dbReference>
<reference evidence="28" key="1">
    <citation type="submission" date="2025-08" db="UniProtKB">
        <authorList>
            <consortium name="Ensembl"/>
        </authorList>
    </citation>
    <scope>IDENTIFICATION</scope>
</reference>
<dbReference type="GO" id="GO:0050667">
    <property type="term" value="P:homocysteine metabolic process"/>
    <property type="evidence" value="ECO:0007669"/>
    <property type="project" value="TreeGrafter"/>
</dbReference>
<evidence type="ECO:0000256" key="2">
    <source>
        <dbReference type="ARBA" id="ARBA00001956"/>
    </source>
</evidence>
<dbReference type="Gene3D" id="3.20.20.20">
    <property type="entry name" value="Dihydropteroate synthase-like"/>
    <property type="match status" value="1"/>
</dbReference>
<evidence type="ECO:0000256" key="13">
    <source>
        <dbReference type="ARBA" id="ARBA00022833"/>
    </source>
</evidence>
<evidence type="ECO:0000256" key="16">
    <source>
        <dbReference type="ARBA" id="ARBA00052545"/>
    </source>
</evidence>
<evidence type="ECO:0000256" key="17">
    <source>
        <dbReference type="ARBA" id="ARBA00059908"/>
    </source>
</evidence>
<feature type="binding site" evidence="21">
    <location>
        <position position="887"/>
    </location>
    <ligand>
        <name>methylcob(III)alamin</name>
        <dbReference type="ChEBI" id="CHEBI:28115"/>
    </ligand>
</feature>
<dbReference type="Proteomes" id="UP000005207">
    <property type="component" value="Unplaced"/>
</dbReference>
<evidence type="ECO:0000313" key="29">
    <source>
        <dbReference type="Proteomes" id="UP000005207"/>
    </source>
</evidence>
<evidence type="ECO:0000259" key="24">
    <source>
        <dbReference type="PROSITE" id="PS50972"/>
    </source>
</evidence>
<comment type="similarity">
    <text evidence="4">Belongs to the vitamin-B12 dependent methionine synthase family.</text>
</comment>
<dbReference type="PROSITE" id="PS51337">
    <property type="entry name" value="B12_BINDING_NTER"/>
    <property type="match status" value="1"/>
</dbReference>
<proteinExistence type="inferred from homology"/>
<dbReference type="InterPro" id="IPR006158">
    <property type="entry name" value="Cobalamin-bd"/>
</dbReference>
<dbReference type="PROSITE" id="PS50970">
    <property type="entry name" value="HCY"/>
    <property type="match status" value="1"/>
</dbReference>
<comment type="subcellular location">
    <subcellularLocation>
        <location evidence="19">Cytoplasm</location>
    </subcellularLocation>
</comment>
<dbReference type="InterPro" id="IPR004223">
    <property type="entry name" value="VitB12-dep_Met_synth_activ_dom"/>
</dbReference>
<dbReference type="FunFam" id="3.40.50.280:FF:000001">
    <property type="entry name" value="Methionine synthase"/>
    <property type="match status" value="1"/>
</dbReference>
<evidence type="ECO:0000259" key="23">
    <source>
        <dbReference type="PROSITE" id="PS50970"/>
    </source>
</evidence>
<dbReference type="FunFam" id="1.10.1240.10:FF:000001">
    <property type="entry name" value="Methionine synthase"/>
    <property type="match status" value="1"/>
</dbReference>
<dbReference type="NCBIfam" id="NF007024">
    <property type="entry name" value="PRK09490.1"/>
    <property type="match status" value="1"/>
</dbReference>
<dbReference type="SUPFAM" id="SSF47644">
    <property type="entry name" value="Methionine synthase domain"/>
    <property type="match status" value="1"/>
</dbReference>
<dbReference type="InterPro" id="IPR033706">
    <property type="entry name" value="Met_synthase_B12-bd"/>
</dbReference>